<evidence type="ECO:0000313" key="1">
    <source>
        <dbReference type="EMBL" id="MCG7508271.1"/>
    </source>
</evidence>
<accession>A0ABS9QLG8</accession>
<comment type="caution">
    <text evidence="1">The sequence shown here is derived from an EMBL/GenBank/DDBJ whole genome shotgun (WGS) entry which is preliminary data.</text>
</comment>
<dbReference type="RefSeq" id="WP_239369785.1">
    <property type="nucleotide sequence ID" value="NZ_JAKREW010000037.1"/>
</dbReference>
<reference evidence="1 2" key="1">
    <citation type="submission" date="2022-02" db="EMBL/GenBank/DDBJ databases">
        <title>Draft genome sequence of Mezorhizobium retamae strain IRAMC:0171 isolated from Retama raetam nodules.</title>
        <authorList>
            <person name="Bengaied R."/>
            <person name="Sbissi I."/>
            <person name="Huber K."/>
            <person name="Ghodbane F."/>
            <person name="Nouioui I."/>
            <person name="Tarhouni M."/>
            <person name="Gtari M."/>
        </authorList>
    </citation>
    <scope>NUCLEOTIDE SEQUENCE [LARGE SCALE GENOMIC DNA]</scope>
    <source>
        <strain evidence="1 2">IRAMC:0171</strain>
    </source>
</reference>
<evidence type="ECO:0008006" key="3">
    <source>
        <dbReference type="Google" id="ProtNLM"/>
    </source>
</evidence>
<protein>
    <recommendedName>
        <fullName evidence="3">DUF1778 domain-containing protein</fullName>
    </recommendedName>
</protein>
<organism evidence="1 2">
    <name type="scientific">Mesorhizobium retamae</name>
    <dbReference type="NCBI Taxonomy" id="2912854"/>
    <lineage>
        <taxon>Bacteria</taxon>
        <taxon>Pseudomonadati</taxon>
        <taxon>Pseudomonadota</taxon>
        <taxon>Alphaproteobacteria</taxon>
        <taxon>Hyphomicrobiales</taxon>
        <taxon>Phyllobacteriaceae</taxon>
        <taxon>Mesorhizobium</taxon>
    </lineage>
</organism>
<evidence type="ECO:0000313" key="2">
    <source>
        <dbReference type="Proteomes" id="UP001201701"/>
    </source>
</evidence>
<name>A0ABS9QLG8_9HYPH</name>
<gene>
    <name evidence="1" type="ORF">L4923_24835</name>
</gene>
<dbReference type="EMBL" id="JAKREW010000037">
    <property type="protein sequence ID" value="MCG7508271.1"/>
    <property type="molecule type" value="Genomic_DNA"/>
</dbReference>
<proteinExistence type="predicted"/>
<sequence length="62" mass="6963">MPQAPDRPSPLETLSEKAAAEYLRRSSLTFLECAINLMATHMSLEEVAAILRTEADQLDEMR</sequence>
<keyword evidence="2" id="KW-1185">Reference proteome</keyword>
<dbReference type="Proteomes" id="UP001201701">
    <property type="component" value="Unassembled WGS sequence"/>
</dbReference>